<dbReference type="InterPro" id="IPR036052">
    <property type="entry name" value="TrpB-like_PALP_sf"/>
</dbReference>
<comment type="cofactor">
    <cofactor evidence="1">
        <name>pyridoxal 5'-phosphate</name>
        <dbReference type="ChEBI" id="CHEBI:597326"/>
    </cofactor>
</comment>
<keyword evidence="7" id="KW-0862">Zinc</keyword>
<feature type="compositionally biased region" description="Basic residues" evidence="9">
    <location>
        <begin position="340"/>
        <end position="351"/>
    </location>
</feature>
<organism evidence="12 13">
    <name type="scientific">Spodoptera exigua</name>
    <name type="common">Beet armyworm</name>
    <name type="synonym">Noctua fulgens</name>
    <dbReference type="NCBI Taxonomy" id="7107"/>
    <lineage>
        <taxon>Eukaryota</taxon>
        <taxon>Metazoa</taxon>
        <taxon>Ecdysozoa</taxon>
        <taxon>Arthropoda</taxon>
        <taxon>Hexapoda</taxon>
        <taxon>Insecta</taxon>
        <taxon>Pterygota</taxon>
        <taxon>Neoptera</taxon>
        <taxon>Endopterygota</taxon>
        <taxon>Lepidoptera</taxon>
        <taxon>Glossata</taxon>
        <taxon>Ditrysia</taxon>
        <taxon>Noctuoidea</taxon>
        <taxon>Noctuidae</taxon>
        <taxon>Amphipyrinae</taxon>
        <taxon>Spodoptera</taxon>
    </lineage>
</organism>
<feature type="domain" description="CCHC-type" evidence="10">
    <location>
        <begin position="621"/>
        <end position="636"/>
    </location>
</feature>
<dbReference type="SUPFAM" id="SSF57756">
    <property type="entry name" value="Retrovirus zinc finger-like domains"/>
    <property type="match status" value="1"/>
</dbReference>
<feature type="DNA-binding region" description="H-T-H motif" evidence="8">
    <location>
        <begin position="903"/>
        <end position="923"/>
    </location>
</feature>
<feature type="compositionally biased region" description="Basic residues" evidence="9">
    <location>
        <begin position="277"/>
        <end position="297"/>
    </location>
</feature>
<dbReference type="InterPro" id="IPR036875">
    <property type="entry name" value="Znf_CCHC_sf"/>
</dbReference>
<dbReference type="InterPro" id="IPR050147">
    <property type="entry name" value="Ser/Thr_Dehydratase"/>
</dbReference>
<evidence type="ECO:0000256" key="2">
    <source>
        <dbReference type="ARBA" id="ARBA00004123"/>
    </source>
</evidence>
<dbReference type="InterPro" id="IPR009057">
    <property type="entry name" value="Homeodomain-like_sf"/>
</dbReference>
<comment type="subcellular location">
    <subcellularLocation>
        <location evidence="2 8">Nucleus</location>
    </subcellularLocation>
</comment>
<keyword evidence="8" id="KW-0539">Nucleus</keyword>
<dbReference type="Pfam" id="PF05225">
    <property type="entry name" value="HTH_psq"/>
    <property type="match status" value="1"/>
</dbReference>
<evidence type="ECO:0000313" key="12">
    <source>
        <dbReference type="EMBL" id="KAH9639258.1"/>
    </source>
</evidence>
<evidence type="ECO:0000256" key="4">
    <source>
        <dbReference type="ARBA" id="ARBA00023239"/>
    </source>
</evidence>
<evidence type="ECO:0000256" key="6">
    <source>
        <dbReference type="ARBA" id="ARBA00042605"/>
    </source>
</evidence>
<dbReference type="GO" id="GO:0004794">
    <property type="term" value="F:threonine deaminase activity"/>
    <property type="evidence" value="ECO:0007669"/>
    <property type="project" value="TreeGrafter"/>
</dbReference>
<dbReference type="InterPro" id="IPR001926">
    <property type="entry name" value="TrpB-like_PALP"/>
</dbReference>
<keyword evidence="3" id="KW-0663">Pyridoxal phosphate</keyword>
<dbReference type="PANTHER" id="PTHR48078:SF6">
    <property type="entry name" value="L-THREONINE DEHYDRATASE CATABOLIC TDCB"/>
    <property type="match status" value="1"/>
</dbReference>
<dbReference type="GO" id="GO:0006567">
    <property type="term" value="P:L-threonine catabolic process"/>
    <property type="evidence" value="ECO:0007669"/>
    <property type="project" value="TreeGrafter"/>
</dbReference>
<evidence type="ECO:0000313" key="13">
    <source>
        <dbReference type="Proteomes" id="UP000814243"/>
    </source>
</evidence>
<accession>A0A922SJE6</accession>
<dbReference type="PROSITE" id="PS50158">
    <property type="entry name" value="ZF_CCHC"/>
    <property type="match status" value="1"/>
</dbReference>
<evidence type="ECO:0000256" key="5">
    <source>
        <dbReference type="ARBA" id="ARBA00041766"/>
    </source>
</evidence>
<dbReference type="InterPro" id="IPR001878">
    <property type="entry name" value="Znf_CCHC"/>
</dbReference>
<feature type="domain" description="HTH psq-type" evidence="11">
    <location>
        <begin position="875"/>
        <end position="927"/>
    </location>
</feature>
<feature type="region of interest" description="Disordered" evidence="9">
    <location>
        <begin position="247"/>
        <end position="319"/>
    </location>
</feature>
<dbReference type="GO" id="GO:0003677">
    <property type="term" value="F:DNA binding"/>
    <property type="evidence" value="ECO:0007669"/>
    <property type="project" value="UniProtKB-UniRule"/>
</dbReference>
<feature type="region of interest" description="Disordered" evidence="9">
    <location>
        <begin position="586"/>
        <end position="607"/>
    </location>
</feature>
<dbReference type="Gene3D" id="4.10.60.10">
    <property type="entry name" value="Zinc finger, CCHC-type"/>
    <property type="match status" value="1"/>
</dbReference>
<evidence type="ECO:0000256" key="7">
    <source>
        <dbReference type="PROSITE-ProRule" id="PRU00047"/>
    </source>
</evidence>
<dbReference type="SMART" id="SM00343">
    <property type="entry name" value="ZnF_C2HC"/>
    <property type="match status" value="2"/>
</dbReference>
<evidence type="ECO:0000256" key="8">
    <source>
        <dbReference type="PROSITE-ProRule" id="PRU00320"/>
    </source>
</evidence>
<dbReference type="GO" id="GO:0003941">
    <property type="term" value="F:L-serine ammonia-lyase activity"/>
    <property type="evidence" value="ECO:0007669"/>
    <property type="project" value="TreeGrafter"/>
</dbReference>
<dbReference type="SUPFAM" id="SSF46689">
    <property type="entry name" value="Homeodomain-like"/>
    <property type="match status" value="1"/>
</dbReference>
<dbReference type="AlphaFoldDB" id="A0A922SJE6"/>
<evidence type="ECO:0000259" key="11">
    <source>
        <dbReference type="PROSITE" id="PS50960"/>
    </source>
</evidence>
<dbReference type="EMBL" id="JACEFF010000350">
    <property type="protein sequence ID" value="KAH9639258.1"/>
    <property type="molecule type" value="Genomic_DNA"/>
</dbReference>
<proteinExistence type="predicted"/>
<comment type="caution">
    <text evidence="12">The sequence shown here is derived from an EMBL/GenBank/DDBJ whole genome shotgun (WGS) entry which is preliminary data.</text>
</comment>
<dbReference type="InterPro" id="IPR007889">
    <property type="entry name" value="HTH_Psq"/>
</dbReference>
<dbReference type="GO" id="GO:0009097">
    <property type="term" value="P:isoleucine biosynthetic process"/>
    <property type="evidence" value="ECO:0007669"/>
    <property type="project" value="TreeGrafter"/>
</dbReference>
<evidence type="ECO:0000256" key="9">
    <source>
        <dbReference type="SAM" id="MobiDB-lite"/>
    </source>
</evidence>
<evidence type="ECO:0000256" key="1">
    <source>
        <dbReference type="ARBA" id="ARBA00001933"/>
    </source>
</evidence>
<gene>
    <name evidence="12" type="ORF">HF086_014122</name>
</gene>
<reference evidence="12" key="1">
    <citation type="journal article" date="2021" name="G3 (Bethesda)">
        <title>Genome and transcriptome analysis of the beet armyworm Spodoptera exigua reveals targets for pest control. .</title>
        <authorList>
            <person name="Simon S."/>
            <person name="Breeschoten T."/>
            <person name="Jansen H.J."/>
            <person name="Dirks R.P."/>
            <person name="Schranz M.E."/>
            <person name="Ros V.I.D."/>
        </authorList>
    </citation>
    <scope>NUCLEOTIDE SEQUENCE</scope>
    <source>
        <strain evidence="12">TB_SE_WUR_2020</strain>
    </source>
</reference>
<dbReference type="Pfam" id="PF00291">
    <property type="entry name" value="PALP"/>
    <property type="match status" value="1"/>
</dbReference>
<dbReference type="PANTHER" id="PTHR48078">
    <property type="entry name" value="THREONINE DEHYDRATASE, MITOCHONDRIAL-RELATED"/>
    <property type="match status" value="1"/>
</dbReference>
<dbReference type="SUPFAM" id="SSF53686">
    <property type="entry name" value="Tryptophan synthase beta subunit-like PLP-dependent enzymes"/>
    <property type="match status" value="2"/>
</dbReference>
<feature type="compositionally biased region" description="Basic and acidic residues" evidence="9">
    <location>
        <begin position="247"/>
        <end position="276"/>
    </location>
</feature>
<dbReference type="Proteomes" id="UP000814243">
    <property type="component" value="Unassembled WGS sequence"/>
</dbReference>
<dbReference type="GO" id="GO:0005634">
    <property type="term" value="C:nucleus"/>
    <property type="evidence" value="ECO:0007669"/>
    <property type="project" value="UniProtKB-SubCell"/>
</dbReference>
<sequence>MINILEREKMVVEGAAACPVAAVMAGKVPELRGKNVVCILSGGNINSSRMSRVIDRGMAAEGRLVKFSVALPDVPGAMAKLLAKVTDNGADVKSFVPERAWMRRDIFTVSVTVVMPEKTAPAHAQRCSELGADVVLCGENLDDAISYAKKVHQDGHQIILDADDPHVMAGLGTVGLEIITQLPEADAVIVPVGGGSLLASVLMMKALQSGRPVSVPVVPNLADGLNTSSVGSNAFATIKNRLDRMIMEQDRRGTSRHRLETPERLPMRRDGTAERRSRSRSRLRSGTRPPRRSRARSGSRGITRQSARSQSIREKERELRREWDKIRRLEDEIDRERSRLRSSSRTRRSSRHQSSVRNSEQRVEDRRGNREQSTARDNKRSASQAFSANDVMNILKSIKSTQSHTVALSSHNLNHKNILPDFDPSSKNQRVDVWLKKVNECATVYGWDDKTVIHFAMQKLQGLAKTWYESLNSILFSWSEWQDKLIAAFPYEQNYGQSLEDMLRRKSRPNEPIEVYFYEKIALLNQCDIDGKRAVDCVIHGLSDKTLKTSALALRCLHTDQLLQFLMSNKDSGHSQVLYGRGDLKNRFGQDSRAPGSGTSYDRTNTDIKKPNSVVNPGLFCYNCKERGHPFMKCPKPLLKCLNCQRFGHKTENCISKSDGLVYDCRLQPLKGFGNEIVNSYGTVIAKLAIDGVRAEVQFYVVDDKYLDTPVLVGQTFTEQPHVVVYKNSEQLKFSNFDFLMPFSDGNLGNTQDLTVTVLSAIDLYGPATITAVTKPQLNGDIIISSKIVGKPTNQYYIYGGVYRVTSGVVKISIAPIADSIAHLTAGATLCRATKVRLVNRILSHNFEDFAIDSQNFDDELVRMGEGVTEDIKMSPRKKRGESWSEDDLKAALRAVKKGKLSQRAISLKYNIPRRTLRDHMKTGQDVKRMG</sequence>
<keyword evidence="7" id="KW-0863">Zinc-finger</keyword>
<keyword evidence="8" id="KW-0238">DNA-binding</keyword>
<protein>
    <recommendedName>
        <fullName evidence="5">L-serine deaminase</fullName>
    </recommendedName>
    <alternativeName>
        <fullName evidence="6">L-threonine dehydratase</fullName>
    </alternativeName>
</protein>
<dbReference type="PROSITE" id="PS50960">
    <property type="entry name" value="HTH_PSQ"/>
    <property type="match status" value="1"/>
</dbReference>
<evidence type="ECO:0000259" key="10">
    <source>
        <dbReference type="PROSITE" id="PS50158"/>
    </source>
</evidence>
<evidence type="ECO:0000256" key="3">
    <source>
        <dbReference type="ARBA" id="ARBA00022898"/>
    </source>
</evidence>
<name>A0A922SJE6_SPOEX</name>
<keyword evidence="4" id="KW-0456">Lyase</keyword>
<dbReference type="GO" id="GO:0008270">
    <property type="term" value="F:zinc ion binding"/>
    <property type="evidence" value="ECO:0007669"/>
    <property type="project" value="UniProtKB-KW"/>
</dbReference>
<dbReference type="Gene3D" id="1.10.10.60">
    <property type="entry name" value="Homeodomain-like"/>
    <property type="match status" value="1"/>
</dbReference>
<dbReference type="GO" id="GO:0006565">
    <property type="term" value="P:L-serine catabolic process"/>
    <property type="evidence" value="ECO:0007669"/>
    <property type="project" value="TreeGrafter"/>
</dbReference>
<feature type="compositionally biased region" description="Basic and acidic residues" evidence="9">
    <location>
        <begin position="359"/>
        <end position="380"/>
    </location>
</feature>
<feature type="region of interest" description="Disordered" evidence="9">
    <location>
        <begin position="336"/>
        <end position="385"/>
    </location>
</feature>
<keyword evidence="7" id="KW-0479">Metal-binding</keyword>
<dbReference type="Gene3D" id="3.40.50.1100">
    <property type="match status" value="4"/>
</dbReference>